<evidence type="ECO:0000313" key="1">
    <source>
        <dbReference type="EMBL" id="SMP80719.1"/>
    </source>
</evidence>
<dbReference type="Proteomes" id="UP001158049">
    <property type="component" value="Unassembled WGS sequence"/>
</dbReference>
<name>A0ABY1QTS9_9BURK</name>
<accession>A0ABY1QTS9</accession>
<protein>
    <submittedName>
        <fullName evidence="1">Transmembrane transcriptional regulator (Anti-sigma factor RsiW)</fullName>
    </submittedName>
</protein>
<proteinExistence type="predicted"/>
<keyword evidence="1" id="KW-0812">Transmembrane</keyword>
<sequence>MSQALVTESELHAYVDGLVSETRRVEIEAYLAAHPHEAGRVAAYEAQNSALRALYDPVLEELVPSRLTATPRTTSWHLQRYAAGLVIALASGAAGWFLHGVGDEDAVPARALRAGGAFQQAASLAHQAAIAHVVYSPDARHPVEVGADQEAHLVTWLSKRLGTPVRPPKLGKLGYDLIGGRLLPGQSGPVAQFMYQDRGQQRLTLYVSTEQSHNKDTSFRFSEQGPVNVFYWIDGKFGYALSGTIDKATLANVAAAVYEQLDKPP</sequence>
<keyword evidence="2" id="KW-1185">Reference proteome</keyword>
<dbReference type="EMBL" id="FXUL01000038">
    <property type="protein sequence ID" value="SMP80719.1"/>
    <property type="molecule type" value="Genomic_DNA"/>
</dbReference>
<reference evidence="1 2" key="1">
    <citation type="submission" date="2017-05" db="EMBL/GenBank/DDBJ databases">
        <authorList>
            <person name="Varghese N."/>
            <person name="Submissions S."/>
        </authorList>
    </citation>
    <scope>NUCLEOTIDE SEQUENCE [LARGE SCALE GENOMIC DNA]</scope>
    <source>
        <strain evidence="1 2">DSM 26001</strain>
    </source>
</reference>
<evidence type="ECO:0000313" key="2">
    <source>
        <dbReference type="Proteomes" id="UP001158049"/>
    </source>
</evidence>
<comment type="caution">
    <text evidence="1">The sequence shown here is derived from an EMBL/GenBank/DDBJ whole genome shotgun (WGS) entry which is preliminary data.</text>
</comment>
<keyword evidence="1" id="KW-0472">Membrane</keyword>
<organism evidence="1 2">
    <name type="scientific">Noviherbaspirillum suwonense</name>
    <dbReference type="NCBI Taxonomy" id="1224511"/>
    <lineage>
        <taxon>Bacteria</taxon>
        <taxon>Pseudomonadati</taxon>
        <taxon>Pseudomonadota</taxon>
        <taxon>Betaproteobacteria</taxon>
        <taxon>Burkholderiales</taxon>
        <taxon>Oxalobacteraceae</taxon>
        <taxon>Noviherbaspirillum</taxon>
    </lineage>
</organism>
<dbReference type="RefSeq" id="WP_283445520.1">
    <property type="nucleotide sequence ID" value="NZ_FXUL01000038.1"/>
</dbReference>
<gene>
    <name evidence="1" type="ORF">SAMN06295970_1383</name>
</gene>